<proteinExistence type="predicted"/>
<evidence type="ECO:0000313" key="3">
    <source>
        <dbReference type="Proteomes" id="UP001056374"/>
    </source>
</evidence>
<dbReference type="EMBL" id="CP099468">
    <property type="protein sequence ID" value="USQ88554.1"/>
    <property type="molecule type" value="Genomic_DNA"/>
</dbReference>
<evidence type="ECO:0000313" key="2">
    <source>
        <dbReference type="EMBL" id="USQ88554.1"/>
    </source>
</evidence>
<protein>
    <submittedName>
        <fullName evidence="2">Uncharacterized protein</fullName>
    </submittedName>
</protein>
<name>A0ABY4ZHS7_9ACTN</name>
<feature type="compositionally biased region" description="Acidic residues" evidence="1">
    <location>
        <begin position="43"/>
        <end position="76"/>
    </location>
</feature>
<reference evidence="2" key="1">
    <citation type="submission" date="2022-06" db="EMBL/GenBank/DDBJ databases">
        <title>Complete genome sequence of soil microorganisms Streptomyces sp. Qhu-M197 isolated from Alpine meadows habitats on the Tibetan Plateau.</title>
        <authorList>
            <person name="Zhang B."/>
            <person name="Xiang X."/>
            <person name="Fan J."/>
        </authorList>
    </citation>
    <scope>NUCLEOTIDE SEQUENCE</scope>
    <source>
        <strain evidence="2">Qhu-M197</strain>
    </source>
</reference>
<accession>A0ABY4ZHS7</accession>
<feature type="region of interest" description="Disordered" evidence="1">
    <location>
        <begin position="1"/>
        <end position="99"/>
    </location>
</feature>
<keyword evidence="3" id="KW-1185">Reference proteome</keyword>
<evidence type="ECO:0000256" key="1">
    <source>
        <dbReference type="SAM" id="MobiDB-lite"/>
    </source>
</evidence>
<dbReference type="Proteomes" id="UP001056374">
    <property type="component" value="Chromosome"/>
</dbReference>
<gene>
    <name evidence="2" type="ORF">NFX46_35250</name>
</gene>
<sequence>MRTHRPTDTARTTVPETGHDVHPDNPTALHEATRTPIRRPEPDPESDPEPGTEPDPESAPEPGSDPEPESDPEPGTDPEPGSGPDPEPDSGPDPEPPEHARYAEYLRALADVPPAEEPALIRRILTDPDPQMAGAAVIRHMDRRGEALHASPSATWHEWADGVREALGPTPRPFLLTRLHEWTYIHTLTTSDHWDPAHLSTASDWLQRRLTQTPGVPAAALAHLAEHGRTRRVRGAAGRGRLTGT</sequence>
<dbReference type="RefSeq" id="WP_252554828.1">
    <property type="nucleotide sequence ID" value="NZ_CP099468.1"/>
</dbReference>
<organism evidence="2 3">
    <name type="scientific">Streptomyces phaeoluteigriseus</name>
    <dbReference type="NCBI Taxonomy" id="114686"/>
    <lineage>
        <taxon>Bacteria</taxon>
        <taxon>Bacillati</taxon>
        <taxon>Actinomycetota</taxon>
        <taxon>Actinomycetes</taxon>
        <taxon>Kitasatosporales</taxon>
        <taxon>Streptomycetaceae</taxon>
        <taxon>Streptomyces</taxon>
        <taxon>Streptomyces aurantiacus group</taxon>
    </lineage>
</organism>